<dbReference type="InterPro" id="IPR005829">
    <property type="entry name" value="Sugar_transporter_CS"/>
</dbReference>
<evidence type="ECO:0000256" key="3">
    <source>
        <dbReference type="ARBA" id="ARBA00022448"/>
    </source>
</evidence>
<feature type="region of interest" description="Disordered" evidence="7">
    <location>
        <begin position="483"/>
        <end position="511"/>
    </location>
</feature>
<feature type="transmembrane region" description="Helical" evidence="8">
    <location>
        <begin position="347"/>
        <end position="370"/>
    </location>
</feature>
<dbReference type="Pfam" id="PF00083">
    <property type="entry name" value="Sugar_tr"/>
    <property type="match status" value="1"/>
</dbReference>
<comment type="subcellular location">
    <subcellularLocation>
        <location evidence="1">Membrane</location>
        <topology evidence="1">Multi-pass membrane protein</topology>
    </subcellularLocation>
</comment>
<evidence type="ECO:0000256" key="8">
    <source>
        <dbReference type="SAM" id="Phobius"/>
    </source>
</evidence>
<dbReference type="OrthoDB" id="6133115at2759"/>
<dbReference type="PROSITE" id="PS00216">
    <property type="entry name" value="SUGAR_TRANSPORT_1"/>
    <property type="match status" value="1"/>
</dbReference>
<evidence type="ECO:0000256" key="7">
    <source>
        <dbReference type="SAM" id="MobiDB-lite"/>
    </source>
</evidence>
<name>A0A427XMW5_9TREE</name>
<evidence type="ECO:0000256" key="5">
    <source>
        <dbReference type="ARBA" id="ARBA00022989"/>
    </source>
</evidence>
<keyword evidence="5 8" id="KW-1133">Transmembrane helix</keyword>
<dbReference type="FunFam" id="1.20.1250.20:FF:000134">
    <property type="entry name" value="MFS sugar transporter protein"/>
    <property type="match status" value="1"/>
</dbReference>
<feature type="transmembrane region" description="Helical" evidence="8">
    <location>
        <begin position="446"/>
        <end position="466"/>
    </location>
</feature>
<reference evidence="10 11" key="1">
    <citation type="submission" date="2018-11" db="EMBL/GenBank/DDBJ databases">
        <title>Genome sequence of Apiotrichum porosum DSM 27194.</title>
        <authorList>
            <person name="Aliyu H."/>
            <person name="Gorte O."/>
            <person name="Ochsenreither K."/>
        </authorList>
    </citation>
    <scope>NUCLEOTIDE SEQUENCE [LARGE SCALE GENOMIC DNA]</scope>
    <source>
        <strain evidence="10 11">DSM 27194</strain>
    </source>
</reference>
<evidence type="ECO:0000256" key="6">
    <source>
        <dbReference type="ARBA" id="ARBA00023136"/>
    </source>
</evidence>
<feature type="transmembrane region" description="Helical" evidence="8">
    <location>
        <begin position="320"/>
        <end position="340"/>
    </location>
</feature>
<dbReference type="Gene3D" id="1.20.1250.20">
    <property type="entry name" value="MFS general substrate transporter like domains"/>
    <property type="match status" value="1"/>
</dbReference>
<dbReference type="GeneID" id="39593367"/>
<dbReference type="RefSeq" id="XP_028475198.1">
    <property type="nucleotide sequence ID" value="XM_028624126.1"/>
</dbReference>
<comment type="similarity">
    <text evidence="2">Belongs to the major facilitator superfamily. Sugar transporter (TC 2.A.1.1) family.</text>
</comment>
<evidence type="ECO:0000259" key="9">
    <source>
        <dbReference type="PROSITE" id="PS50850"/>
    </source>
</evidence>
<dbReference type="InterPro" id="IPR020846">
    <property type="entry name" value="MFS_dom"/>
</dbReference>
<keyword evidence="6 8" id="KW-0472">Membrane</keyword>
<dbReference type="PROSITE" id="PS50850">
    <property type="entry name" value="MFS"/>
    <property type="match status" value="1"/>
</dbReference>
<feature type="transmembrane region" description="Helical" evidence="8">
    <location>
        <begin position="281"/>
        <end position="308"/>
    </location>
</feature>
<evidence type="ECO:0000256" key="4">
    <source>
        <dbReference type="ARBA" id="ARBA00022692"/>
    </source>
</evidence>
<gene>
    <name evidence="10" type="ORF">EHS24_008824</name>
</gene>
<feature type="transmembrane region" description="Helical" evidence="8">
    <location>
        <begin position="376"/>
        <end position="405"/>
    </location>
</feature>
<organism evidence="10 11">
    <name type="scientific">Apiotrichum porosum</name>
    <dbReference type="NCBI Taxonomy" id="105984"/>
    <lineage>
        <taxon>Eukaryota</taxon>
        <taxon>Fungi</taxon>
        <taxon>Dikarya</taxon>
        <taxon>Basidiomycota</taxon>
        <taxon>Agaricomycotina</taxon>
        <taxon>Tremellomycetes</taxon>
        <taxon>Trichosporonales</taxon>
        <taxon>Trichosporonaceae</taxon>
        <taxon>Apiotrichum</taxon>
    </lineage>
</organism>
<dbReference type="InterPro" id="IPR036259">
    <property type="entry name" value="MFS_trans_sf"/>
</dbReference>
<accession>A0A427XMW5</accession>
<dbReference type="GO" id="GO:0005351">
    <property type="term" value="F:carbohydrate:proton symporter activity"/>
    <property type="evidence" value="ECO:0007669"/>
    <property type="project" value="TreeGrafter"/>
</dbReference>
<proteinExistence type="inferred from homology"/>
<dbReference type="PANTHER" id="PTHR48022">
    <property type="entry name" value="PLASTIDIC GLUCOSE TRANSPORTER 4"/>
    <property type="match status" value="1"/>
</dbReference>
<dbReference type="AlphaFoldDB" id="A0A427XMW5"/>
<feature type="domain" description="Major facilitator superfamily (MFS) profile" evidence="9">
    <location>
        <begin position="33"/>
        <end position="470"/>
    </location>
</feature>
<dbReference type="PROSITE" id="PS00217">
    <property type="entry name" value="SUGAR_TRANSPORT_2"/>
    <property type="match status" value="1"/>
</dbReference>
<dbReference type="InterPro" id="IPR050360">
    <property type="entry name" value="MFS_Sugar_Transporters"/>
</dbReference>
<dbReference type="PANTHER" id="PTHR48022:SF52">
    <property type="entry name" value="SUGAR TRANSPORTER, PUTATIVE-RELATED"/>
    <property type="match status" value="1"/>
</dbReference>
<feature type="transmembrane region" description="Helical" evidence="8">
    <location>
        <begin position="101"/>
        <end position="124"/>
    </location>
</feature>
<keyword evidence="11" id="KW-1185">Reference proteome</keyword>
<keyword evidence="4 8" id="KW-0812">Transmembrane</keyword>
<feature type="transmembrane region" description="Helical" evidence="8">
    <location>
        <begin position="30"/>
        <end position="46"/>
    </location>
</feature>
<dbReference type="GO" id="GO:0016020">
    <property type="term" value="C:membrane"/>
    <property type="evidence" value="ECO:0007669"/>
    <property type="project" value="UniProtKB-SubCell"/>
</dbReference>
<keyword evidence="3" id="KW-0813">Transport</keyword>
<evidence type="ECO:0000256" key="1">
    <source>
        <dbReference type="ARBA" id="ARBA00004141"/>
    </source>
</evidence>
<dbReference type="SUPFAM" id="SSF103473">
    <property type="entry name" value="MFS general substrate transporter"/>
    <property type="match status" value="1"/>
</dbReference>
<feature type="transmembrane region" description="Helical" evidence="8">
    <location>
        <begin position="58"/>
        <end position="81"/>
    </location>
</feature>
<evidence type="ECO:0000256" key="2">
    <source>
        <dbReference type="ARBA" id="ARBA00010992"/>
    </source>
</evidence>
<dbReference type="InterPro" id="IPR005828">
    <property type="entry name" value="MFS_sugar_transport-like"/>
</dbReference>
<feature type="transmembrane region" description="Helical" evidence="8">
    <location>
        <begin position="417"/>
        <end position="434"/>
    </location>
</feature>
<protein>
    <recommendedName>
        <fullName evidence="9">Major facilitator superfamily (MFS) profile domain-containing protein</fullName>
    </recommendedName>
</protein>
<comment type="caution">
    <text evidence="10">The sequence shown here is derived from an EMBL/GenBank/DDBJ whole genome shotgun (WGS) entry which is preliminary data.</text>
</comment>
<dbReference type="EMBL" id="RSCE01000008">
    <property type="protein sequence ID" value="RSH80251.1"/>
    <property type="molecule type" value="Genomic_DNA"/>
</dbReference>
<evidence type="ECO:0000313" key="11">
    <source>
        <dbReference type="Proteomes" id="UP000279236"/>
    </source>
</evidence>
<evidence type="ECO:0000313" key="10">
    <source>
        <dbReference type="EMBL" id="RSH80251.1"/>
    </source>
</evidence>
<sequence length="526" mass="58704">MPISTAPNPLGHLKNNTADWWWKDPGMRKLAAPMLLGFLGAMQTGYDSSIIVNLQANPLFWIALGTTSPAIIGCVVAANPLGALPGLIPGAFISDRWGRKFLMIVGYVGLLGASVFLCFAFGAWKHFGARFFHGIFSGFTSLAGGPYTTEIAHPRNRAQCTALIQSCQFFGAVVGCWVCYACWYIEGEWSWRLPLLLQMWTPILGLALMPFCPESPRWLASHGRMEEAHRVIAKFHSNGDMNDELVQHELKEIRAALEIERLAKAVKYRSFFATKGNRHRLLIVITCGLGMQMVGNSVITFYLVPILLSVGIVDPADQMIYNAGLQMWNWFASMLGALLCERSGRRPMWLISCEGQLISYTVITICSALFAQGSHAASYVVLAFLFVYFFFYAIAFTPLSLAYAVEILPYTMRSKGLSIFFICSMLSVILNTFINPIAFDAIAWKWYIFWIGCILIVGTIMFFYFIETKHRTLEEMAELFDGPSADKNACVPPPDTAEEDKDKEATQSELDDNIAQLSFHPRQEGA</sequence>
<dbReference type="Proteomes" id="UP000279236">
    <property type="component" value="Unassembled WGS sequence"/>
</dbReference>